<accession>T1F0U0</accession>
<comment type="subcellular location">
    <subcellularLocation>
        <location evidence="1">Cytoplasm</location>
        <location evidence="1">Cytoskeleton</location>
        <location evidence="1">Spindle</location>
    </subcellularLocation>
</comment>
<evidence type="ECO:0000256" key="1">
    <source>
        <dbReference type="ARBA" id="ARBA00004186"/>
    </source>
</evidence>
<dbReference type="EnsemblMetazoa" id="HelroT168641">
    <property type="protein sequence ID" value="HelroP168641"/>
    <property type="gene ID" value="HelroG168641"/>
</dbReference>
<feature type="coiled-coil region" evidence="10">
    <location>
        <begin position="7"/>
        <end position="41"/>
    </location>
</feature>
<evidence type="ECO:0000256" key="4">
    <source>
        <dbReference type="ARBA" id="ARBA00022618"/>
    </source>
</evidence>
<organism evidence="12 13">
    <name type="scientific">Helobdella robusta</name>
    <name type="common">Californian leech</name>
    <dbReference type="NCBI Taxonomy" id="6412"/>
    <lineage>
        <taxon>Eukaryota</taxon>
        <taxon>Metazoa</taxon>
        <taxon>Spiralia</taxon>
        <taxon>Lophotrochozoa</taxon>
        <taxon>Annelida</taxon>
        <taxon>Clitellata</taxon>
        <taxon>Hirudinea</taxon>
        <taxon>Rhynchobdellida</taxon>
        <taxon>Glossiphoniidae</taxon>
        <taxon>Helobdella</taxon>
    </lineage>
</organism>
<dbReference type="EMBL" id="AMQM01003027">
    <property type="status" value="NOT_ANNOTATED_CDS"/>
    <property type="molecule type" value="Genomic_DNA"/>
</dbReference>
<keyword evidence="5" id="KW-0493">Microtubule</keyword>
<reference evidence="11 13" key="2">
    <citation type="journal article" date="2013" name="Nature">
        <title>Insights into bilaterian evolution from three spiralian genomes.</title>
        <authorList>
            <person name="Simakov O."/>
            <person name="Marletaz F."/>
            <person name="Cho S.J."/>
            <person name="Edsinger-Gonzales E."/>
            <person name="Havlak P."/>
            <person name="Hellsten U."/>
            <person name="Kuo D.H."/>
            <person name="Larsson T."/>
            <person name="Lv J."/>
            <person name="Arendt D."/>
            <person name="Savage R."/>
            <person name="Osoegawa K."/>
            <person name="de Jong P."/>
            <person name="Grimwood J."/>
            <person name="Chapman J.A."/>
            <person name="Shapiro H."/>
            <person name="Aerts A."/>
            <person name="Otillar R.P."/>
            <person name="Terry A.Y."/>
            <person name="Boore J.L."/>
            <person name="Grigoriev I.V."/>
            <person name="Lindberg D.R."/>
            <person name="Seaver E.C."/>
            <person name="Weisblat D.A."/>
            <person name="Putnam N.H."/>
            <person name="Rokhsar D.S."/>
        </authorList>
    </citation>
    <scope>NUCLEOTIDE SEQUENCE</scope>
</reference>
<evidence type="ECO:0000256" key="10">
    <source>
        <dbReference type="SAM" id="Coils"/>
    </source>
</evidence>
<dbReference type="PANTHER" id="PTHR31570:SF1">
    <property type="entry name" value="HAUS AUGMIN-LIKE COMPLEX SUBUNIT 1"/>
    <property type="match status" value="1"/>
</dbReference>
<comment type="similarity">
    <text evidence="2">Belongs to the HAUS1 family.</text>
</comment>
<feature type="coiled-coil region" evidence="10">
    <location>
        <begin position="98"/>
        <end position="156"/>
    </location>
</feature>
<gene>
    <name evidence="12" type="primary">20202440</name>
    <name evidence="11" type="ORF">HELRODRAFT_168641</name>
</gene>
<dbReference type="Pfam" id="PF25762">
    <property type="entry name" value="HAUS1"/>
    <property type="match status" value="1"/>
</dbReference>
<evidence type="ECO:0000313" key="12">
    <source>
        <dbReference type="EnsemblMetazoa" id="HelroP168641"/>
    </source>
</evidence>
<evidence type="ECO:0000256" key="5">
    <source>
        <dbReference type="ARBA" id="ARBA00022701"/>
    </source>
</evidence>
<evidence type="ECO:0000313" key="11">
    <source>
        <dbReference type="EMBL" id="ESO08727.1"/>
    </source>
</evidence>
<reference evidence="12" key="3">
    <citation type="submission" date="2015-06" db="UniProtKB">
        <authorList>
            <consortium name="EnsemblMetazoa"/>
        </authorList>
    </citation>
    <scope>IDENTIFICATION</scope>
</reference>
<dbReference type="OrthoDB" id="5372507at2759"/>
<dbReference type="EMBL" id="KB096023">
    <property type="protein sequence ID" value="ESO08727.1"/>
    <property type="molecule type" value="Genomic_DNA"/>
</dbReference>
<dbReference type="RefSeq" id="XP_009012749.1">
    <property type="nucleotide sequence ID" value="XM_009014501.1"/>
</dbReference>
<sequence>MDGANERMRANEDMGKEIKSLEKLKEKYKGQLMLAAKLQNLQKDLESHCKVEDHDLKRKSEKAKFFHQKLSGYDKTIRRLKSELTDAELSSSLYHSALVQKSKDLQAKRDELNAVKQKLNAFHSLSPDSKLAKVELEEAKRELESIEKKLSSHIDFIHT</sequence>
<dbReference type="InterPro" id="IPR026243">
    <property type="entry name" value="HAUS1"/>
</dbReference>
<dbReference type="GO" id="GO:0005874">
    <property type="term" value="C:microtubule"/>
    <property type="evidence" value="ECO:0007669"/>
    <property type="project" value="UniProtKB-KW"/>
</dbReference>
<evidence type="ECO:0000256" key="8">
    <source>
        <dbReference type="ARBA" id="ARBA00023212"/>
    </source>
</evidence>
<dbReference type="HOGENOM" id="CLU_1662680_0_0_1"/>
<dbReference type="Proteomes" id="UP000015101">
    <property type="component" value="Unassembled WGS sequence"/>
</dbReference>
<dbReference type="CTD" id="20202440"/>
<evidence type="ECO:0000313" key="13">
    <source>
        <dbReference type="Proteomes" id="UP000015101"/>
    </source>
</evidence>
<dbReference type="InParanoid" id="T1F0U0"/>
<dbReference type="GO" id="GO:0051225">
    <property type="term" value="P:spindle assembly"/>
    <property type="evidence" value="ECO:0007669"/>
    <property type="project" value="InterPro"/>
</dbReference>
<reference evidence="13" key="1">
    <citation type="submission" date="2012-12" db="EMBL/GenBank/DDBJ databases">
        <authorList>
            <person name="Hellsten U."/>
            <person name="Grimwood J."/>
            <person name="Chapman J.A."/>
            <person name="Shapiro H."/>
            <person name="Aerts A."/>
            <person name="Otillar R.P."/>
            <person name="Terry A.Y."/>
            <person name="Boore J.L."/>
            <person name="Simakov O."/>
            <person name="Marletaz F."/>
            <person name="Cho S.-J."/>
            <person name="Edsinger-Gonzales E."/>
            <person name="Havlak P."/>
            <person name="Kuo D.-H."/>
            <person name="Larsson T."/>
            <person name="Lv J."/>
            <person name="Arendt D."/>
            <person name="Savage R."/>
            <person name="Osoegawa K."/>
            <person name="de Jong P."/>
            <person name="Lindberg D.R."/>
            <person name="Seaver E.C."/>
            <person name="Weisblat D.A."/>
            <person name="Putnam N.H."/>
            <person name="Grigoriev I.V."/>
            <person name="Rokhsar D.S."/>
        </authorList>
    </citation>
    <scope>NUCLEOTIDE SEQUENCE</scope>
</reference>
<keyword evidence="3" id="KW-0963">Cytoplasm</keyword>
<evidence type="ECO:0000256" key="7">
    <source>
        <dbReference type="ARBA" id="ARBA00023054"/>
    </source>
</evidence>
<evidence type="ECO:0000256" key="2">
    <source>
        <dbReference type="ARBA" id="ARBA00005479"/>
    </source>
</evidence>
<proteinExistence type="inferred from homology"/>
<keyword evidence="9" id="KW-0131">Cell cycle</keyword>
<keyword evidence="8" id="KW-0206">Cytoskeleton</keyword>
<keyword evidence="6" id="KW-0498">Mitosis</keyword>
<evidence type="ECO:0000256" key="3">
    <source>
        <dbReference type="ARBA" id="ARBA00022490"/>
    </source>
</evidence>
<evidence type="ECO:0000256" key="9">
    <source>
        <dbReference type="ARBA" id="ARBA00023306"/>
    </source>
</evidence>
<dbReference type="GO" id="GO:0005819">
    <property type="term" value="C:spindle"/>
    <property type="evidence" value="ECO:0007669"/>
    <property type="project" value="UniProtKB-SubCell"/>
</dbReference>
<dbReference type="GeneID" id="20202440"/>
<dbReference type="AlphaFoldDB" id="T1F0U0"/>
<dbReference type="OMA" id="NERMRAN"/>
<name>T1F0U0_HELRO</name>
<keyword evidence="13" id="KW-1185">Reference proteome</keyword>
<dbReference type="STRING" id="6412.T1F0U0"/>
<evidence type="ECO:0000256" key="6">
    <source>
        <dbReference type="ARBA" id="ARBA00022776"/>
    </source>
</evidence>
<dbReference type="PANTHER" id="PTHR31570">
    <property type="entry name" value="HAUS AUGMIN-LIKE COMPLEX SUBUNIT 1"/>
    <property type="match status" value="1"/>
</dbReference>
<dbReference type="GO" id="GO:0070652">
    <property type="term" value="C:HAUS complex"/>
    <property type="evidence" value="ECO:0007669"/>
    <property type="project" value="InterPro"/>
</dbReference>
<dbReference type="KEGG" id="hro:HELRODRAFT_168641"/>
<keyword evidence="7 10" id="KW-0175">Coiled coil</keyword>
<dbReference type="GO" id="GO:0051301">
    <property type="term" value="P:cell division"/>
    <property type="evidence" value="ECO:0007669"/>
    <property type="project" value="UniProtKB-KW"/>
</dbReference>
<protein>
    <submittedName>
        <fullName evidence="11 12">Uncharacterized protein</fullName>
    </submittedName>
</protein>
<keyword evidence="4" id="KW-0132">Cell division</keyword>